<accession>A0A8J3N090</accession>
<keyword evidence="2" id="KW-1185">Reference proteome</keyword>
<organism evidence="1 2">
    <name type="scientific">Reticulibacter mediterranei</name>
    <dbReference type="NCBI Taxonomy" id="2778369"/>
    <lineage>
        <taxon>Bacteria</taxon>
        <taxon>Bacillati</taxon>
        <taxon>Chloroflexota</taxon>
        <taxon>Ktedonobacteria</taxon>
        <taxon>Ktedonobacterales</taxon>
        <taxon>Reticulibacteraceae</taxon>
        <taxon>Reticulibacter</taxon>
    </lineage>
</organism>
<dbReference type="Proteomes" id="UP000597444">
    <property type="component" value="Unassembled WGS sequence"/>
</dbReference>
<name>A0A8J3N090_9CHLR</name>
<evidence type="ECO:0000313" key="1">
    <source>
        <dbReference type="EMBL" id="GHO89987.1"/>
    </source>
</evidence>
<sequence>MRNFNVPEAGPEPVHKSVHLAAYLVGYSTQSRFQLAISFKPWTRRFSQDMELTHLMGHIRPELFDRAQFALLRIGNGPQHFHP</sequence>
<dbReference type="EMBL" id="BNJK01000001">
    <property type="protein sequence ID" value="GHO89987.1"/>
    <property type="molecule type" value="Genomic_DNA"/>
</dbReference>
<evidence type="ECO:0000313" key="2">
    <source>
        <dbReference type="Proteomes" id="UP000597444"/>
    </source>
</evidence>
<comment type="caution">
    <text evidence="1">The sequence shown here is derived from an EMBL/GenBank/DDBJ whole genome shotgun (WGS) entry which is preliminary data.</text>
</comment>
<dbReference type="AlphaFoldDB" id="A0A8J3N090"/>
<gene>
    <name evidence="1" type="ORF">KSF_000350</name>
</gene>
<reference evidence="1" key="1">
    <citation type="submission" date="2020-10" db="EMBL/GenBank/DDBJ databases">
        <title>Taxonomic study of unclassified bacteria belonging to the class Ktedonobacteria.</title>
        <authorList>
            <person name="Yabe S."/>
            <person name="Wang C.M."/>
            <person name="Zheng Y."/>
            <person name="Sakai Y."/>
            <person name="Cavaletti L."/>
            <person name="Monciardini P."/>
            <person name="Donadio S."/>
        </authorList>
    </citation>
    <scope>NUCLEOTIDE SEQUENCE</scope>
    <source>
        <strain evidence="1">ID150040</strain>
    </source>
</reference>
<proteinExistence type="predicted"/>
<protein>
    <submittedName>
        <fullName evidence="1">Uncharacterized protein</fullName>
    </submittedName>
</protein>